<organism evidence="3 4">
    <name type="scientific">Thermoleophilum album</name>
    <dbReference type="NCBI Taxonomy" id="29539"/>
    <lineage>
        <taxon>Bacteria</taxon>
        <taxon>Bacillati</taxon>
        <taxon>Actinomycetota</taxon>
        <taxon>Thermoleophilia</taxon>
        <taxon>Thermoleophilales</taxon>
        <taxon>Thermoleophilaceae</taxon>
        <taxon>Thermoleophilum</taxon>
    </lineage>
</organism>
<sequence length="412" mass="43040">MTTPLRSRANMSASAPEPVASGPAGDAERAARARIARDIAELAAIARGSATPGEHAAAHWAAARLRELGAADVRVTHFRYRRSFAQAHALHMAAAAGGALVAAAGRRRAARLLGRLVAGAALLSFELDYSGRRQFARQLPPAGEGASVNGRLGEGPRTLVVVAHLDAALTGAIWSPVLLRAGDAWARRSGRRASLALLPELAMLAALLGGRRALRSAAGALVGFAALVLECLRHEPVPGANDNASGVAAALELARRLSEQSLPATRVEVILPGCEEAGMGGMAAWLAEAKGKLDPARTLLIGLDTVGSGEPIVLAAEGGLWPVRYRPEDVQLVRRAATARGLDPPRPWRLGAWTDPALARLAGLPAVSLLSVRDGGFPNYHRPSDTPDRVDVGCVLRCVELAEAVAREWAEA</sequence>
<proteinExistence type="predicted"/>
<evidence type="ECO:0000313" key="3">
    <source>
        <dbReference type="EMBL" id="SEH15517.1"/>
    </source>
</evidence>
<dbReference type="STRING" id="29539.SAMN02745716_1979"/>
<dbReference type="AlphaFoldDB" id="A0A1H6FXJ7"/>
<gene>
    <name evidence="3" type="ORF">SAMN02745716_1979</name>
</gene>
<dbReference type="Pfam" id="PF04389">
    <property type="entry name" value="Peptidase_M28"/>
    <property type="match status" value="1"/>
</dbReference>
<feature type="domain" description="Peptidase M28" evidence="2">
    <location>
        <begin position="237"/>
        <end position="403"/>
    </location>
</feature>
<evidence type="ECO:0000259" key="2">
    <source>
        <dbReference type="Pfam" id="PF04389"/>
    </source>
</evidence>
<name>A0A1H6FXJ7_THEAL</name>
<feature type="region of interest" description="Disordered" evidence="1">
    <location>
        <begin position="1"/>
        <end position="27"/>
    </location>
</feature>
<reference evidence="4" key="1">
    <citation type="submission" date="2016-10" db="EMBL/GenBank/DDBJ databases">
        <authorList>
            <person name="Varghese N."/>
            <person name="Submissions S."/>
        </authorList>
    </citation>
    <scope>NUCLEOTIDE SEQUENCE [LARGE SCALE GENOMIC DNA]</scope>
    <source>
        <strain evidence="4">ATCC 35263</strain>
    </source>
</reference>
<feature type="compositionally biased region" description="Polar residues" evidence="1">
    <location>
        <begin position="1"/>
        <end position="13"/>
    </location>
</feature>
<dbReference type="Gene3D" id="3.40.630.10">
    <property type="entry name" value="Zn peptidases"/>
    <property type="match status" value="1"/>
</dbReference>
<protein>
    <submittedName>
        <fullName evidence="3">Peptidase family M28</fullName>
    </submittedName>
</protein>
<dbReference type="EMBL" id="FNWJ01000002">
    <property type="protein sequence ID" value="SEH15517.1"/>
    <property type="molecule type" value="Genomic_DNA"/>
</dbReference>
<dbReference type="SUPFAM" id="SSF53187">
    <property type="entry name" value="Zn-dependent exopeptidases"/>
    <property type="match status" value="1"/>
</dbReference>
<dbReference type="InterPro" id="IPR007484">
    <property type="entry name" value="Peptidase_M28"/>
</dbReference>
<evidence type="ECO:0000256" key="1">
    <source>
        <dbReference type="SAM" id="MobiDB-lite"/>
    </source>
</evidence>
<evidence type="ECO:0000313" key="4">
    <source>
        <dbReference type="Proteomes" id="UP000222056"/>
    </source>
</evidence>
<keyword evidence="4" id="KW-1185">Reference proteome</keyword>
<dbReference type="Proteomes" id="UP000222056">
    <property type="component" value="Unassembled WGS sequence"/>
</dbReference>
<accession>A0A1H6FXJ7</accession>